<comment type="similarity">
    <text evidence="1">Belongs to the bacterial solute-binding protein 5 family.</text>
</comment>
<dbReference type="EMBL" id="JAAMPA010000002">
    <property type="protein sequence ID" value="NIH68765.1"/>
    <property type="molecule type" value="Genomic_DNA"/>
</dbReference>
<dbReference type="InterPro" id="IPR000914">
    <property type="entry name" value="SBP_5_dom"/>
</dbReference>
<reference evidence="6" key="1">
    <citation type="journal article" date="2014" name="Int. J. Syst. Evol. Microbiol.">
        <title>Complete genome of a new Firmicutes species belonging to the dominant human colonic microbiota ('Ruminococcus bicirculans') reveals two chromosomes and a selective capacity to utilize plant glucans.</title>
        <authorList>
            <consortium name="NISC Comparative Sequencing Program"/>
            <person name="Wegmann U."/>
            <person name="Louis P."/>
            <person name="Goesmann A."/>
            <person name="Henrissat B."/>
            <person name="Duncan S.H."/>
            <person name="Flint H.J."/>
        </authorList>
    </citation>
    <scope>NUCLEOTIDE SEQUENCE</scope>
    <source>
        <strain evidence="6">CGMCC 4.5581</strain>
    </source>
</reference>
<name>A0A846LT13_9ACTN</name>
<evidence type="ECO:0000256" key="4">
    <source>
        <dbReference type="SAM" id="SignalP"/>
    </source>
</evidence>
<dbReference type="PANTHER" id="PTHR30290">
    <property type="entry name" value="PERIPLASMIC BINDING COMPONENT OF ABC TRANSPORTER"/>
    <property type="match status" value="1"/>
</dbReference>
<feature type="signal peptide" evidence="4">
    <location>
        <begin position="1"/>
        <end position="34"/>
    </location>
</feature>
<dbReference type="RefSeq" id="WP_166756390.1">
    <property type="nucleotide sequence ID" value="NZ_BAABJU010000003.1"/>
</dbReference>
<accession>A0A846LT13</accession>
<dbReference type="Proteomes" id="UP000552836">
    <property type="component" value="Unassembled WGS sequence"/>
</dbReference>
<gene>
    <name evidence="7" type="ORF">FB380_003253</name>
    <name evidence="6" type="ORF">GCM10011589_14860</name>
</gene>
<sequence>MKLFRTPDPRAPRRPTLMRTGVAVLATGALTSLAACGGGDGGGSTSSQSASDTLTFAYDADAAPTGYDPLEYSQGQFTFFSALYDSLFVTQPDGTVAPSLVTEFSNNEDDTQTTLTLRDGVTFADGTELTAEVVKANLDRRNDADLEAYGALATGGASEIVDVATPDPQTVVITWAQPQASPENALTDTAGVIVGPEGLADPASLETNPDGSGAYTLNAGETTRASTYTLDKNAEAWNADEWAYDTVVFNVITDPQALANAVVSGQADIATILKPTTIDMVEQRSSLAKVGGTIVGFPVIDKTGATNPAFADERVRQAISHAIDREAIVEQLHPGAQPTAQLFPADAAGFDPALNEEFGYDPERARELLAEAGLADGFAFDITVLGQPTEDQVVIQSQLAEVGITMNFVTATSTDQVFAAVRTDPLIYGPMAVGGQPAGWVAGVLYGGFMNMQGAEEPEIASAMGAALGSTGEAKEQALSDLNRAIAEHGWYIPVYEDYAYTGYNAEKVAEPPYAGTNNYLVLSEVEPAV</sequence>
<evidence type="ECO:0000256" key="2">
    <source>
        <dbReference type="ARBA" id="ARBA00022448"/>
    </source>
</evidence>
<protein>
    <submittedName>
        <fullName evidence="6">Peptide ABC transporter substrate-binding protein</fullName>
    </submittedName>
    <submittedName>
        <fullName evidence="7">Peptide/nickel transport system substrate-binding protein</fullName>
    </submittedName>
</protein>
<dbReference type="SUPFAM" id="SSF53850">
    <property type="entry name" value="Periplasmic binding protein-like II"/>
    <property type="match status" value="1"/>
</dbReference>
<evidence type="ECO:0000259" key="5">
    <source>
        <dbReference type="Pfam" id="PF00496"/>
    </source>
</evidence>
<feature type="chain" id="PRO_5032938487" evidence="4">
    <location>
        <begin position="35"/>
        <end position="530"/>
    </location>
</feature>
<dbReference type="Gene3D" id="3.40.190.10">
    <property type="entry name" value="Periplasmic binding protein-like II"/>
    <property type="match status" value="1"/>
</dbReference>
<evidence type="ECO:0000313" key="6">
    <source>
        <dbReference type="EMBL" id="GGL59894.1"/>
    </source>
</evidence>
<evidence type="ECO:0000313" key="7">
    <source>
        <dbReference type="EMBL" id="NIH68765.1"/>
    </source>
</evidence>
<feature type="domain" description="Solute-binding protein family 5" evidence="5">
    <location>
        <begin position="96"/>
        <end position="414"/>
    </location>
</feature>
<dbReference type="GO" id="GO:1904680">
    <property type="term" value="F:peptide transmembrane transporter activity"/>
    <property type="evidence" value="ECO:0007669"/>
    <property type="project" value="TreeGrafter"/>
</dbReference>
<dbReference type="Proteomes" id="UP000648663">
    <property type="component" value="Unassembled WGS sequence"/>
</dbReference>
<comment type="caution">
    <text evidence="7">The sequence shown here is derived from an EMBL/GenBank/DDBJ whole genome shotgun (WGS) entry which is preliminary data.</text>
</comment>
<dbReference type="InterPro" id="IPR039424">
    <property type="entry name" value="SBP_5"/>
</dbReference>
<dbReference type="PANTHER" id="PTHR30290:SF9">
    <property type="entry name" value="OLIGOPEPTIDE-BINDING PROTEIN APPA"/>
    <property type="match status" value="1"/>
</dbReference>
<dbReference type="GO" id="GO:0015833">
    <property type="term" value="P:peptide transport"/>
    <property type="evidence" value="ECO:0007669"/>
    <property type="project" value="TreeGrafter"/>
</dbReference>
<dbReference type="AlphaFoldDB" id="A0A846LT13"/>
<reference evidence="7 8" key="3">
    <citation type="submission" date="2020-02" db="EMBL/GenBank/DDBJ databases">
        <title>Sequencing the genomes of 1000 actinobacteria strains.</title>
        <authorList>
            <person name="Klenk H.-P."/>
        </authorList>
    </citation>
    <scope>NUCLEOTIDE SEQUENCE [LARGE SCALE GENOMIC DNA]</scope>
    <source>
        <strain evidence="7 8">DSM 45201</strain>
    </source>
</reference>
<keyword evidence="2" id="KW-0813">Transport</keyword>
<evidence type="ECO:0000256" key="1">
    <source>
        <dbReference type="ARBA" id="ARBA00005695"/>
    </source>
</evidence>
<dbReference type="Gene3D" id="3.10.105.10">
    <property type="entry name" value="Dipeptide-binding Protein, Domain 3"/>
    <property type="match status" value="1"/>
</dbReference>
<evidence type="ECO:0000313" key="8">
    <source>
        <dbReference type="Proteomes" id="UP000552836"/>
    </source>
</evidence>
<proteinExistence type="inferred from homology"/>
<reference evidence="6" key="4">
    <citation type="submission" date="2024-05" db="EMBL/GenBank/DDBJ databases">
        <authorList>
            <person name="Sun Q."/>
            <person name="Zhou Y."/>
        </authorList>
    </citation>
    <scope>NUCLEOTIDE SEQUENCE</scope>
    <source>
        <strain evidence="6">CGMCC 4.5581</strain>
    </source>
</reference>
<reference evidence="9" key="2">
    <citation type="journal article" date="2019" name="Int. J. Syst. Evol. Microbiol.">
        <title>The Global Catalogue of Microorganisms (GCM) 10K type strain sequencing project: providing services to taxonomists for standard genome sequencing and annotation.</title>
        <authorList>
            <consortium name="The Broad Institute Genomics Platform"/>
            <consortium name="The Broad Institute Genome Sequencing Center for Infectious Disease"/>
            <person name="Wu L."/>
            <person name="Ma J."/>
        </authorList>
    </citation>
    <scope>NUCLEOTIDE SEQUENCE [LARGE SCALE GENOMIC DNA]</scope>
    <source>
        <strain evidence="9">CGMCC 4.5581</strain>
    </source>
</reference>
<keyword evidence="9" id="KW-1185">Reference proteome</keyword>
<keyword evidence="3 4" id="KW-0732">Signal</keyword>
<evidence type="ECO:0000256" key="3">
    <source>
        <dbReference type="ARBA" id="ARBA00022729"/>
    </source>
</evidence>
<dbReference type="EMBL" id="BMMI01000002">
    <property type="protein sequence ID" value="GGL59894.1"/>
    <property type="molecule type" value="Genomic_DNA"/>
</dbReference>
<evidence type="ECO:0000313" key="9">
    <source>
        <dbReference type="Proteomes" id="UP000648663"/>
    </source>
</evidence>
<dbReference type="Pfam" id="PF00496">
    <property type="entry name" value="SBP_bac_5"/>
    <property type="match status" value="1"/>
</dbReference>
<organism evidence="7 8">
    <name type="scientific">Modestobacter marinus</name>
    <dbReference type="NCBI Taxonomy" id="477641"/>
    <lineage>
        <taxon>Bacteria</taxon>
        <taxon>Bacillati</taxon>
        <taxon>Actinomycetota</taxon>
        <taxon>Actinomycetes</taxon>
        <taxon>Geodermatophilales</taxon>
        <taxon>Geodermatophilaceae</taxon>
        <taxon>Modestobacter</taxon>
    </lineage>
</organism>